<evidence type="ECO:0000313" key="4">
    <source>
        <dbReference type="Proteomes" id="UP000509346"/>
    </source>
</evidence>
<name>A0A7D5P8P4_9EURY</name>
<reference evidence="3 4" key="1">
    <citation type="submission" date="2020-07" db="EMBL/GenBank/DDBJ databases">
        <title>Halosimplex litoreum sp. nov. and Halosimplex rubrum sp. nov., isolated from different salt environments.</title>
        <authorList>
            <person name="Cui H."/>
        </authorList>
    </citation>
    <scope>NUCLEOTIDE SEQUENCE [LARGE SCALE GENOMIC DNA]</scope>
    <source>
        <strain evidence="3 4">R2</strain>
    </source>
</reference>
<dbReference type="Proteomes" id="UP000509346">
    <property type="component" value="Chromosome"/>
</dbReference>
<keyword evidence="4" id="KW-1185">Reference proteome</keyword>
<protein>
    <recommendedName>
        <fullName evidence="2">Halobacterial output domain-containing protein</fullName>
    </recommendedName>
</protein>
<evidence type="ECO:0000259" key="2">
    <source>
        <dbReference type="Pfam" id="PF18547"/>
    </source>
</evidence>
<dbReference type="Pfam" id="PF18547">
    <property type="entry name" value="HalOD2"/>
    <property type="match status" value="1"/>
</dbReference>
<dbReference type="KEGG" id="hpel:HZS54_18925"/>
<proteinExistence type="predicted"/>
<dbReference type="AlphaFoldDB" id="A0A7D5P8P4"/>
<gene>
    <name evidence="3" type="ORF">HZS54_18925</name>
</gene>
<dbReference type="OrthoDB" id="321042at2157"/>
<dbReference type="GeneID" id="56084708"/>
<dbReference type="InterPro" id="IPR040726">
    <property type="entry name" value="HalOD2"/>
</dbReference>
<dbReference type="EMBL" id="CP058909">
    <property type="protein sequence ID" value="QLH83577.1"/>
    <property type="molecule type" value="Genomic_DNA"/>
</dbReference>
<sequence>MATVSGPPSRVGTSGESDAEGADGRGSDDGADPTVAVFDGSTRAALYRRWLPETLDVVTARSVGEARETVDRTTAVALVRHELSEPKRSAIADLLEGRASRVRTVITTSGHEPVSDSVVDADACLCEPIDRESLREVVGCQLAMASYGRLLAEYYECTAWLSSREVELRAEERDDDERYRRLESRRADLAAGIKTLQKRLSAEEVRSVLFDIAPPEYEREAAEREPTSGKYRPDGCRSCGRDWNVNPDGSPAGYRRLGAFVWECTDCGTLHDRSDPANQRIARRR</sequence>
<evidence type="ECO:0000313" key="3">
    <source>
        <dbReference type="EMBL" id="QLH83577.1"/>
    </source>
</evidence>
<feature type="region of interest" description="Disordered" evidence="1">
    <location>
        <begin position="1"/>
        <end position="36"/>
    </location>
</feature>
<organism evidence="3 4">
    <name type="scientific">Halosimplex pelagicum</name>
    <dbReference type="NCBI Taxonomy" id="869886"/>
    <lineage>
        <taxon>Archaea</taxon>
        <taxon>Methanobacteriati</taxon>
        <taxon>Methanobacteriota</taxon>
        <taxon>Stenosarchaea group</taxon>
        <taxon>Halobacteria</taxon>
        <taxon>Halobacteriales</taxon>
        <taxon>Haloarculaceae</taxon>
        <taxon>Halosimplex</taxon>
    </lineage>
</organism>
<accession>A0A7D5P8P4</accession>
<feature type="domain" description="Halobacterial output" evidence="2">
    <location>
        <begin position="232"/>
        <end position="282"/>
    </location>
</feature>
<evidence type="ECO:0000256" key="1">
    <source>
        <dbReference type="SAM" id="MobiDB-lite"/>
    </source>
</evidence>
<dbReference type="RefSeq" id="WP_179918620.1">
    <property type="nucleotide sequence ID" value="NZ_CP058909.1"/>
</dbReference>